<comment type="caution">
    <text evidence="1">The sequence shown here is derived from an EMBL/GenBank/DDBJ whole genome shotgun (WGS) entry which is preliminary data.</text>
</comment>
<dbReference type="EMBL" id="BKCJ010985772">
    <property type="protein sequence ID" value="GFC60521.1"/>
    <property type="molecule type" value="Genomic_DNA"/>
</dbReference>
<proteinExistence type="predicted"/>
<protein>
    <submittedName>
        <fullName evidence="1">Uncharacterized protein</fullName>
    </submittedName>
</protein>
<dbReference type="AlphaFoldDB" id="A0A699QFQ1"/>
<reference evidence="1" key="1">
    <citation type="journal article" date="2019" name="Sci. Rep.">
        <title>Draft genome of Tanacetum cinerariifolium, the natural source of mosquito coil.</title>
        <authorList>
            <person name="Yamashiro T."/>
            <person name="Shiraishi A."/>
            <person name="Satake H."/>
            <person name="Nakayama K."/>
        </authorList>
    </citation>
    <scope>NUCLEOTIDE SEQUENCE</scope>
</reference>
<organism evidence="1">
    <name type="scientific">Tanacetum cinerariifolium</name>
    <name type="common">Dalmatian daisy</name>
    <name type="synonym">Chrysanthemum cinerariifolium</name>
    <dbReference type="NCBI Taxonomy" id="118510"/>
    <lineage>
        <taxon>Eukaryota</taxon>
        <taxon>Viridiplantae</taxon>
        <taxon>Streptophyta</taxon>
        <taxon>Embryophyta</taxon>
        <taxon>Tracheophyta</taxon>
        <taxon>Spermatophyta</taxon>
        <taxon>Magnoliopsida</taxon>
        <taxon>eudicotyledons</taxon>
        <taxon>Gunneridae</taxon>
        <taxon>Pentapetalae</taxon>
        <taxon>asterids</taxon>
        <taxon>campanulids</taxon>
        <taxon>Asterales</taxon>
        <taxon>Asteraceae</taxon>
        <taxon>Asteroideae</taxon>
        <taxon>Anthemideae</taxon>
        <taxon>Anthemidinae</taxon>
        <taxon>Tanacetum</taxon>
    </lineage>
</organism>
<gene>
    <name evidence="1" type="ORF">Tci_832491</name>
</gene>
<name>A0A699QFQ1_TANCI</name>
<feature type="non-terminal residue" evidence="1">
    <location>
        <position position="1"/>
    </location>
</feature>
<sequence>VLSLEKTKTNQVAEIKKLKIKVKKLERKKKKRTHGLKRLYKVGLSAKVESSEDEEGLDAQEDASKHERIAEIDANEDFFLIDKTAQDQGRIKDQDLFGVHDLEGMRCL</sequence>
<accession>A0A699QFQ1</accession>
<evidence type="ECO:0000313" key="1">
    <source>
        <dbReference type="EMBL" id="GFC60521.1"/>
    </source>
</evidence>